<proteinExistence type="predicted"/>
<dbReference type="PROSITE" id="PS51257">
    <property type="entry name" value="PROKAR_LIPOPROTEIN"/>
    <property type="match status" value="1"/>
</dbReference>
<protein>
    <recommendedName>
        <fullName evidence="4">Desiccation-related protein PCC13-62</fullName>
    </recommendedName>
</protein>
<keyword evidence="1" id="KW-0732">Signal</keyword>
<keyword evidence="3" id="KW-1185">Reference proteome</keyword>
<dbReference type="InterPro" id="IPR009078">
    <property type="entry name" value="Ferritin-like_SF"/>
</dbReference>
<accession>A0A9D4YX48</accession>
<evidence type="ECO:0000256" key="1">
    <source>
        <dbReference type="SAM" id="SignalP"/>
    </source>
</evidence>
<gene>
    <name evidence="2" type="ORF">D9Q98_004885</name>
</gene>
<dbReference type="PANTHER" id="PTHR31694">
    <property type="entry name" value="DESICCATION-LIKE PROTEIN"/>
    <property type="match status" value="1"/>
</dbReference>
<evidence type="ECO:0000313" key="2">
    <source>
        <dbReference type="EMBL" id="KAI3430289.1"/>
    </source>
</evidence>
<name>A0A9D4YX48_CHLVU</name>
<sequence>MLSSRACLAGLCVLLACTPAFAANITEADVLNFALNLEYLEANFYKCARDGKPLSSELRGGGPAPIGCKKAQGLDAESLYLLRQIAADEIAHVRFLRKALGDAAVPQPLIDIGPAFVAAANAAAGTTLDKKFSPYRSAVEFLHGAFIFEDVGVTAYHGGLRALTTDAFRDAAEGILAVEAYHAGAVRLALRNKRWLKTGYADTTVQQLIGLISKLRDSADCSDATEDAGLELLAPADKSGIAYSRSVEGVLKIVYLGGVNKGGFFPKGVNGVIRRACA</sequence>
<dbReference type="Pfam" id="PF13668">
    <property type="entry name" value="Ferritin_2"/>
    <property type="match status" value="1"/>
</dbReference>
<comment type="caution">
    <text evidence="2">The sequence shown here is derived from an EMBL/GenBank/DDBJ whole genome shotgun (WGS) entry which is preliminary data.</text>
</comment>
<reference evidence="2" key="1">
    <citation type="journal article" date="2019" name="Plant J.">
        <title>Chlorella vulgaris genome assembly and annotation reveals the molecular basis for metabolic acclimation to high light conditions.</title>
        <authorList>
            <person name="Cecchin M."/>
            <person name="Marcolungo L."/>
            <person name="Rossato M."/>
            <person name="Girolomoni L."/>
            <person name="Cosentino E."/>
            <person name="Cuine S."/>
            <person name="Li-Beisson Y."/>
            <person name="Delledonne M."/>
            <person name="Ballottari M."/>
        </authorList>
    </citation>
    <scope>NUCLEOTIDE SEQUENCE</scope>
    <source>
        <strain evidence="2">211/11P</strain>
    </source>
</reference>
<evidence type="ECO:0000313" key="3">
    <source>
        <dbReference type="Proteomes" id="UP001055712"/>
    </source>
</evidence>
<feature type="signal peptide" evidence="1">
    <location>
        <begin position="1"/>
        <end position="22"/>
    </location>
</feature>
<dbReference type="Proteomes" id="UP001055712">
    <property type="component" value="Unassembled WGS sequence"/>
</dbReference>
<reference evidence="2" key="2">
    <citation type="submission" date="2020-11" db="EMBL/GenBank/DDBJ databases">
        <authorList>
            <person name="Cecchin M."/>
            <person name="Marcolungo L."/>
            <person name="Rossato M."/>
            <person name="Girolomoni L."/>
            <person name="Cosentino E."/>
            <person name="Cuine S."/>
            <person name="Li-Beisson Y."/>
            <person name="Delledonne M."/>
            <person name="Ballottari M."/>
        </authorList>
    </citation>
    <scope>NUCLEOTIDE SEQUENCE</scope>
    <source>
        <strain evidence="2">211/11P</strain>
        <tissue evidence="2">Whole cell</tissue>
    </source>
</reference>
<dbReference type="InterPro" id="IPR052965">
    <property type="entry name" value="Pigment-catalase-like"/>
</dbReference>
<dbReference type="OrthoDB" id="1001765at2759"/>
<dbReference type="PANTHER" id="PTHR31694:SF26">
    <property type="entry name" value="OS05G0151100 PROTEIN"/>
    <property type="match status" value="1"/>
</dbReference>
<organism evidence="2 3">
    <name type="scientific">Chlorella vulgaris</name>
    <name type="common">Green alga</name>
    <dbReference type="NCBI Taxonomy" id="3077"/>
    <lineage>
        <taxon>Eukaryota</taxon>
        <taxon>Viridiplantae</taxon>
        <taxon>Chlorophyta</taxon>
        <taxon>core chlorophytes</taxon>
        <taxon>Trebouxiophyceae</taxon>
        <taxon>Chlorellales</taxon>
        <taxon>Chlorellaceae</taxon>
        <taxon>Chlorella clade</taxon>
        <taxon>Chlorella</taxon>
    </lineage>
</organism>
<dbReference type="CDD" id="cd00657">
    <property type="entry name" value="Ferritin_like"/>
    <property type="match status" value="1"/>
</dbReference>
<dbReference type="EMBL" id="SIDB01000007">
    <property type="protein sequence ID" value="KAI3430289.1"/>
    <property type="molecule type" value="Genomic_DNA"/>
</dbReference>
<dbReference type="AlphaFoldDB" id="A0A9D4YX48"/>
<evidence type="ECO:0008006" key="4">
    <source>
        <dbReference type="Google" id="ProtNLM"/>
    </source>
</evidence>
<feature type="chain" id="PRO_5039637758" description="Desiccation-related protein PCC13-62" evidence="1">
    <location>
        <begin position="23"/>
        <end position="278"/>
    </location>
</feature>
<dbReference type="SUPFAM" id="SSF47240">
    <property type="entry name" value="Ferritin-like"/>
    <property type="match status" value="1"/>
</dbReference>